<evidence type="ECO:0000313" key="2">
    <source>
        <dbReference type="Proteomes" id="UP000557193"/>
    </source>
</evidence>
<protein>
    <recommendedName>
        <fullName evidence="3">GIY-YIG domain-containing protein</fullName>
    </recommendedName>
</protein>
<gene>
    <name evidence="1" type="ORF">HNP49_003164</name>
</gene>
<keyword evidence="2" id="KW-1185">Reference proteome</keyword>
<evidence type="ECO:0000313" key="1">
    <source>
        <dbReference type="EMBL" id="MBB6342976.1"/>
    </source>
</evidence>
<organism evidence="1 2">
    <name type="scientific">Pseudomonas fluvialis</name>
    <dbReference type="NCBI Taxonomy" id="1793966"/>
    <lineage>
        <taxon>Bacteria</taxon>
        <taxon>Pseudomonadati</taxon>
        <taxon>Pseudomonadota</taxon>
        <taxon>Gammaproteobacteria</taxon>
        <taxon>Pseudomonadales</taxon>
        <taxon>Pseudomonadaceae</taxon>
        <taxon>Pseudomonas</taxon>
    </lineage>
</organism>
<dbReference type="EMBL" id="JACHLL010000006">
    <property type="protein sequence ID" value="MBB6342976.1"/>
    <property type="molecule type" value="Genomic_DNA"/>
</dbReference>
<dbReference type="RefSeq" id="WP_184684857.1">
    <property type="nucleotide sequence ID" value="NZ_JACHLL010000006.1"/>
</dbReference>
<name>A0A7X0BVK9_9PSED</name>
<dbReference type="AlphaFoldDB" id="A0A7X0BVK9"/>
<reference evidence="1 2" key="1">
    <citation type="submission" date="2020-08" db="EMBL/GenBank/DDBJ databases">
        <title>Functional genomics of gut bacteria from endangered species of beetles.</title>
        <authorList>
            <person name="Carlos-Shanley C."/>
        </authorList>
    </citation>
    <scope>NUCLEOTIDE SEQUENCE [LARGE SCALE GENOMIC DNA]</scope>
    <source>
        <strain evidence="1 2">S00202</strain>
    </source>
</reference>
<proteinExistence type="predicted"/>
<comment type="caution">
    <text evidence="1">The sequence shown here is derived from an EMBL/GenBank/DDBJ whole genome shotgun (WGS) entry which is preliminary data.</text>
</comment>
<sequence length="150" mass="16708">MLYIDTLIQNCHIAKAAIPSKVIEVDDLSALDGIQKAIYIIEEVGGNPEETFQAFSRYKARKERACARLNAPSTVLYVGSSTTGVRKRIEQHLGRGNKGTYALHLSHWFSGKYKVTVRQYDVSDQVLQIIEDDLSHSLKPAFGKQGGNNK</sequence>
<dbReference type="Proteomes" id="UP000557193">
    <property type="component" value="Unassembled WGS sequence"/>
</dbReference>
<accession>A0A7X0BVK9</accession>
<evidence type="ECO:0008006" key="3">
    <source>
        <dbReference type="Google" id="ProtNLM"/>
    </source>
</evidence>